<evidence type="ECO:0000313" key="3">
    <source>
        <dbReference type="Proteomes" id="UP000670092"/>
    </source>
</evidence>
<comment type="caution">
    <text evidence="2">The sequence shown here is derived from an EMBL/GenBank/DDBJ whole genome shotgun (WGS) entry which is preliminary data.</text>
</comment>
<feature type="compositionally biased region" description="Basic and acidic residues" evidence="1">
    <location>
        <begin position="44"/>
        <end position="55"/>
    </location>
</feature>
<dbReference type="EMBL" id="JAEVHI010000003">
    <property type="protein sequence ID" value="KAG5295460.1"/>
    <property type="molecule type" value="Genomic_DNA"/>
</dbReference>
<evidence type="ECO:0000313" key="2">
    <source>
        <dbReference type="EMBL" id="KAG5295460.1"/>
    </source>
</evidence>
<feature type="region of interest" description="Disordered" evidence="1">
    <location>
        <begin position="44"/>
        <end position="77"/>
    </location>
</feature>
<gene>
    <name evidence="2" type="ORF">I7I52_05736</name>
</gene>
<evidence type="ECO:0000256" key="1">
    <source>
        <dbReference type="SAM" id="MobiDB-lite"/>
    </source>
</evidence>
<dbReference type="VEuPathDB" id="FungiDB:I7I52_05736"/>
<reference evidence="2 3" key="1">
    <citation type="submission" date="2021-01" db="EMBL/GenBank/DDBJ databases">
        <title>Chromosome-level genome assembly of a human fungal pathogen reveals clustering of transcriptionally co-regulated genes.</title>
        <authorList>
            <person name="Voorhies M."/>
            <person name="Cohen S."/>
            <person name="Shea T.P."/>
            <person name="Petrus S."/>
            <person name="Munoz J.F."/>
            <person name="Poplawski S."/>
            <person name="Goldman W.E."/>
            <person name="Michael T."/>
            <person name="Cuomo C.A."/>
            <person name="Sil A."/>
            <person name="Beyhan S."/>
        </authorList>
    </citation>
    <scope>NUCLEOTIDE SEQUENCE [LARGE SCALE GENOMIC DNA]</scope>
    <source>
        <strain evidence="2 3">G184AR</strain>
    </source>
</reference>
<dbReference type="AlphaFoldDB" id="A0A8H8CZ41"/>
<accession>A0A8H8CZ41</accession>
<name>A0A8H8CZ41_AJECA</name>
<organism evidence="2 3">
    <name type="scientific">Ajellomyces capsulatus</name>
    <name type="common">Darling's disease fungus</name>
    <name type="synonym">Histoplasma capsulatum</name>
    <dbReference type="NCBI Taxonomy" id="5037"/>
    <lineage>
        <taxon>Eukaryota</taxon>
        <taxon>Fungi</taxon>
        <taxon>Dikarya</taxon>
        <taxon>Ascomycota</taxon>
        <taxon>Pezizomycotina</taxon>
        <taxon>Eurotiomycetes</taxon>
        <taxon>Eurotiomycetidae</taxon>
        <taxon>Onygenales</taxon>
        <taxon>Ajellomycetaceae</taxon>
        <taxon>Histoplasma</taxon>
    </lineage>
</organism>
<proteinExistence type="predicted"/>
<sequence length="77" mass="8767">MSQTKGREPNPNEMAWWYRGGEMGSCHMEEESFTNESIYNEIRHLGRRDKHDGSDKNGNMKFSPISATTTTSLRGKG</sequence>
<feature type="compositionally biased region" description="Polar residues" evidence="1">
    <location>
        <begin position="65"/>
        <end position="77"/>
    </location>
</feature>
<protein>
    <submittedName>
        <fullName evidence="2">Uncharacterized protein</fullName>
    </submittedName>
</protein>
<dbReference type="Proteomes" id="UP000670092">
    <property type="component" value="Unassembled WGS sequence"/>
</dbReference>